<dbReference type="SFLD" id="SFLDG01136">
    <property type="entry name" value="C1.6:_Phosphoserine_Phosphatas"/>
    <property type="match status" value="1"/>
</dbReference>
<evidence type="ECO:0000256" key="3">
    <source>
        <dbReference type="ARBA" id="ARBA00005893"/>
    </source>
</evidence>
<dbReference type="Pfam" id="PF08282">
    <property type="entry name" value="Hydrolase_3"/>
    <property type="match status" value="1"/>
</dbReference>
<evidence type="ECO:0000313" key="14">
    <source>
        <dbReference type="Proteomes" id="UP000215188"/>
    </source>
</evidence>
<dbReference type="Proteomes" id="UP000215188">
    <property type="component" value="Unassembled WGS sequence"/>
</dbReference>
<evidence type="ECO:0000256" key="10">
    <source>
        <dbReference type="ARBA" id="ARBA00022985"/>
    </source>
</evidence>
<keyword evidence="8" id="KW-0378">Hydrolase</keyword>
<dbReference type="OrthoDB" id="9805604at2"/>
<comment type="subunit">
    <text evidence="4">Homotetramer.</text>
</comment>
<dbReference type="GO" id="GO:0008781">
    <property type="term" value="F:N-acylneuraminate cytidylyltransferase activity"/>
    <property type="evidence" value="ECO:0007669"/>
    <property type="project" value="TreeGrafter"/>
</dbReference>
<feature type="binding site" evidence="12">
    <location>
        <position position="32"/>
    </location>
    <ligand>
        <name>Mg(2+)</name>
        <dbReference type="ChEBI" id="CHEBI:18420"/>
    </ligand>
</feature>
<dbReference type="Gene3D" id="3.40.50.1000">
    <property type="entry name" value="HAD superfamily/HAD-like"/>
    <property type="match status" value="1"/>
</dbReference>
<dbReference type="GO" id="GO:0046872">
    <property type="term" value="F:metal ion binding"/>
    <property type="evidence" value="ECO:0007669"/>
    <property type="project" value="UniProtKB-KW"/>
</dbReference>
<evidence type="ECO:0000256" key="2">
    <source>
        <dbReference type="ARBA" id="ARBA00001946"/>
    </source>
</evidence>
<dbReference type="InterPro" id="IPR010023">
    <property type="entry name" value="KdsC_fam"/>
</dbReference>
<evidence type="ECO:0000256" key="4">
    <source>
        <dbReference type="ARBA" id="ARBA00011881"/>
    </source>
</evidence>
<feature type="binding site" evidence="12">
    <location>
        <position position="126"/>
    </location>
    <ligand>
        <name>Mg(2+)</name>
        <dbReference type="ChEBI" id="CHEBI:18420"/>
    </ligand>
</feature>
<dbReference type="FunFam" id="3.40.50.1000:FF:000029">
    <property type="entry name" value="3-deoxy-D-manno-octulosonate 8-phosphate phosphatase KdsC"/>
    <property type="match status" value="1"/>
</dbReference>
<evidence type="ECO:0000256" key="9">
    <source>
        <dbReference type="ARBA" id="ARBA00022842"/>
    </source>
</evidence>
<dbReference type="PANTHER" id="PTHR21485:SF6">
    <property type="entry name" value="N-ACYLNEURAMINATE CYTIDYLYLTRANSFERASE-RELATED"/>
    <property type="match status" value="1"/>
</dbReference>
<evidence type="ECO:0000256" key="12">
    <source>
        <dbReference type="PIRSR" id="PIRSR006118-2"/>
    </source>
</evidence>
<dbReference type="SFLD" id="SFLDG01138">
    <property type="entry name" value="C1.6.2:_Deoxy-d-mannose-octulo"/>
    <property type="match status" value="1"/>
</dbReference>
<keyword evidence="7 12" id="KW-0479">Metal-binding</keyword>
<evidence type="ECO:0000256" key="11">
    <source>
        <dbReference type="ARBA" id="ARBA00031051"/>
    </source>
</evidence>
<evidence type="ECO:0000256" key="7">
    <source>
        <dbReference type="ARBA" id="ARBA00022723"/>
    </source>
</evidence>
<dbReference type="SFLD" id="SFLDS00003">
    <property type="entry name" value="Haloacid_Dehalogenase"/>
    <property type="match status" value="1"/>
</dbReference>
<name>A0A229FUV1_9BURK</name>
<dbReference type="PIRSF" id="PIRSF006118">
    <property type="entry name" value="KDO8-P_Ptase"/>
    <property type="match status" value="1"/>
</dbReference>
<evidence type="ECO:0000256" key="8">
    <source>
        <dbReference type="ARBA" id="ARBA00022801"/>
    </source>
</evidence>
<reference evidence="13 14" key="1">
    <citation type="submission" date="2017-06" db="EMBL/GenBank/DDBJ databases">
        <title>Reclassification of a Polynucleobacter cosmopolitanus strain isolated from tropical Lake Victoria as Polynucleobacter victoriensis comb. nov.</title>
        <authorList>
            <person name="Hahn M.W."/>
        </authorList>
    </citation>
    <scope>NUCLEOTIDE SEQUENCE [LARGE SCALE GENOMIC DNA]</scope>
    <source>
        <strain evidence="13 14">MWH-MoIso2</strain>
    </source>
</reference>
<dbReference type="SUPFAM" id="SSF56784">
    <property type="entry name" value="HAD-like"/>
    <property type="match status" value="1"/>
</dbReference>
<protein>
    <recommendedName>
        <fullName evidence="6">3-deoxy-D-manno-octulosonate 8-phosphate phosphatase KdsC</fullName>
        <ecNumber evidence="5">3.1.3.45</ecNumber>
    </recommendedName>
    <alternativeName>
        <fullName evidence="11">KDO 8-P phosphatase</fullName>
    </alternativeName>
</protein>
<dbReference type="InterPro" id="IPR050793">
    <property type="entry name" value="CMP-NeuNAc_synthase"/>
</dbReference>
<dbReference type="NCBIfam" id="TIGR01670">
    <property type="entry name" value="KdsC-phosphatas"/>
    <property type="match status" value="1"/>
</dbReference>
<evidence type="ECO:0000256" key="6">
    <source>
        <dbReference type="ARBA" id="ARBA00020092"/>
    </source>
</evidence>
<comment type="similarity">
    <text evidence="3">Belongs to the KdsC family.</text>
</comment>
<sequence length="189" mass="20513">MSNAFSPMVTNPYTEHPQALDRAANVKLLVLDVDGVLTDGSLLIGQDGKEALKIFDSLDGHGIKLLQSTGVIVAIITGRNSLMVEGRAKELGIKHVQMGVSEKFKALQILLEQTKLTLSDCAAMGDDWPDLSVLPKVHFAACPAQAHEEVKKRVHFITKRSGGAGAVREVCDLILVAQDNYQRLLQESL</sequence>
<dbReference type="AlphaFoldDB" id="A0A229FUV1"/>
<organism evidence="13 14">
    <name type="scientific">Polynucleobacter cosmopolitanus</name>
    <dbReference type="NCBI Taxonomy" id="351345"/>
    <lineage>
        <taxon>Bacteria</taxon>
        <taxon>Pseudomonadati</taxon>
        <taxon>Pseudomonadota</taxon>
        <taxon>Betaproteobacteria</taxon>
        <taxon>Burkholderiales</taxon>
        <taxon>Burkholderiaceae</taxon>
        <taxon>Polynucleobacter</taxon>
    </lineage>
</organism>
<accession>A0A229FUV1</accession>
<dbReference type="InterPro" id="IPR023214">
    <property type="entry name" value="HAD_sf"/>
</dbReference>
<dbReference type="EMBL" id="NJGG01000001">
    <property type="protein sequence ID" value="OXL15765.1"/>
    <property type="molecule type" value="Genomic_DNA"/>
</dbReference>
<feature type="binding site" evidence="12">
    <location>
        <position position="34"/>
    </location>
    <ligand>
        <name>substrate</name>
    </ligand>
</feature>
<dbReference type="InterPro" id="IPR036412">
    <property type="entry name" value="HAD-like_sf"/>
</dbReference>
<evidence type="ECO:0000313" key="13">
    <source>
        <dbReference type="EMBL" id="OXL15765.1"/>
    </source>
</evidence>
<comment type="catalytic activity">
    <reaction evidence="1">
        <text>3-deoxy-alpha-D-manno-2-octulosonate-8-phosphate + H2O = 3-deoxy-alpha-D-manno-oct-2-ulosonate + phosphate</text>
        <dbReference type="Rhea" id="RHEA:11500"/>
        <dbReference type="ChEBI" id="CHEBI:15377"/>
        <dbReference type="ChEBI" id="CHEBI:43474"/>
        <dbReference type="ChEBI" id="CHEBI:85985"/>
        <dbReference type="ChEBI" id="CHEBI:85986"/>
        <dbReference type="EC" id="3.1.3.45"/>
    </reaction>
</comment>
<gene>
    <name evidence="13" type="ORF">AOC33_01295</name>
</gene>
<dbReference type="CDD" id="cd01630">
    <property type="entry name" value="HAD_KDO-like"/>
    <property type="match status" value="1"/>
</dbReference>
<evidence type="ECO:0000256" key="1">
    <source>
        <dbReference type="ARBA" id="ARBA00000898"/>
    </source>
</evidence>
<keyword evidence="10" id="KW-0448">Lipopolysaccharide biosynthesis</keyword>
<dbReference type="PANTHER" id="PTHR21485">
    <property type="entry name" value="HAD SUPERFAMILY MEMBERS CMAS AND KDSC"/>
    <property type="match status" value="1"/>
</dbReference>
<keyword evidence="9 12" id="KW-0460">Magnesium</keyword>
<comment type="caution">
    <text evidence="13">The sequence shown here is derived from an EMBL/GenBank/DDBJ whole genome shotgun (WGS) entry which is preliminary data.</text>
</comment>
<comment type="cofactor">
    <cofactor evidence="2 12">
        <name>Mg(2+)</name>
        <dbReference type="ChEBI" id="CHEBI:18420"/>
    </cofactor>
</comment>
<evidence type="ECO:0000256" key="5">
    <source>
        <dbReference type="ARBA" id="ARBA00013066"/>
    </source>
</evidence>
<dbReference type="GO" id="GO:0009103">
    <property type="term" value="P:lipopolysaccharide biosynthetic process"/>
    <property type="evidence" value="ECO:0007669"/>
    <property type="project" value="UniProtKB-KW"/>
</dbReference>
<dbReference type="GO" id="GO:0019143">
    <property type="term" value="F:3-deoxy-manno-octulosonate-8-phosphatase activity"/>
    <property type="evidence" value="ECO:0007669"/>
    <property type="project" value="UniProtKB-EC"/>
</dbReference>
<keyword evidence="14" id="KW-1185">Reference proteome</keyword>
<proteinExistence type="inferred from homology"/>
<dbReference type="EC" id="3.1.3.45" evidence="5"/>
<dbReference type="RefSeq" id="WP_089514802.1">
    <property type="nucleotide sequence ID" value="NZ_NJGG01000001.1"/>
</dbReference>